<reference evidence="1 2" key="1">
    <citation type="journal article" date="2013" name="Genome Announc.">
        <title>First draft genome sequence from a member of the genus agrococcus, isolated from modern microbialites.</title>
        <authorList>
            <person name="White R.A.III."/>
            <person name="Grassa C.J."/>
            <person name="Suttle C.A."/>
        </authorList>
    </citation>
    <scope>NUCLEOTIDE SEQUENCE [LARGE SCALE GENOMIC DNA]</scope>
    <source>
        <strain evidence="1 2">RW1</strain>
    </source>
</reference>
<sequence length="114" mass="12864">MAFKLVAAPGFQQDVYDLPSLALRKRAMELLALVAEGELQGLPLDRRATTGDLGDCRKLYFDEDPRNPKPNYRLVYRLTPNEANAVAVQAVAVGERFELDAYLRAQRNLRRDDA</sequence>
<protein>
    <recommendedName>
        <fullName evidence="3">Addiction module toxin RelE</fullName>
    </recommendedName>
</protein>
<comment type="caution">
    <text evidence="1">The sequence shown here is derived from an EMBL/GenBank/DDBJ whole genome shotgun (WGS) entry which is preliminary data.</text>
</comment>
<evidence type="ECO:0000313" key="1">
    <source>
        <dbReference type="EMBL" id="ERG65132.1"/>
    </source>
</evidence>
<dbReference type="RefSeq" id="WP_021009733.1">
    <property type="nucleotide sequence ID" value="NZ_ASHR01000010.1"/>
</dbReference>
<dbReference type="EMBL" id="ASHR01000010">
    <property type="protein sequence ID" value="ERG65132.1"/>
    <property type="molecule type" value="Genomic_DNA"/>
</dbReference>
<dbReference type="Proteomes" id="UP000016462">
    <property type="component" value="Unassembled WGS sequence"/>
</dbReference>
<dbReference type="AlphaFoldDB" id="U1LSQ1"/>
<keyword evidence="2" id="KW-1185">Reference proteome</keyword>
<proteinExistence type="predicted"/>
<evidence type="ECO:0000313" key="2">
    <source>
        <dbReference type="Proteomes" id="UP000016462"/>
    </source>
</evidence>
<evidence type="ECO:0008006" key="3">
    <source>
        <dbReference type="Google" id="ProtNLM"/>
    </source>
</evidence>
<gene>
    <name evidence="1" type="ORF">L332_11865</name>
</gene>
<organism evidence="1 2">
    <name type="scientific">Agrococcus pavilionensis RW1</name>
    <dbReference type="NCBI Taxonomy" id="1330458"/>
    <lineage>
        <taxon>Bacteria</taxon>
        <taxon>Bacillati</taxon>
        <taxon>Actinomycetota</taxon>
        <taxon>Actinomycetes</taxon>
        <taxon>Micrococcales</taxon>
        <taxon>Microbacteriaceae</taxon>
        <taxon>Agrococcus</taxon>
    </lineage>
</organism>
<name>U1LSQ1_9MICO</name>
<accession>U1LSQ1</accession>